<protein>
    <submittedName>
        <fullName evidence="6">Group III truncated hemoglobin</fullName>
    </submittedName>
</protein>
<dbReference type="EMBL" id="QQTP01000006">
    <property type="protein sequence ID" value="RDJ24707.1"/>
    <property type="molecule type" value="Genomic_DNA"/>
</dbReference>
<dbReference type="GO" id="GO:0020037">
    <property type="term" value="F:heme binding"/>
    <property type="evidence" value="ECO:0007669"/>
    <property type="project" value="InterPro"/>
</dbReference>
<dbReference type="Proteomes" id="UP000255207">
    <property type="component" value="Unassembled WGS sequence"/>
</dbReference>
<dbReference type="InterPro" id="IPR001486">
    <property type="entry name" value="Hemoglobin_trunc"/>
</dbReference>
<dbReference type="CDD" id="cd08916">
    <property type="entry name" value="TrHb3_P"/>
    <property type="match status" value="1"/>
</dbReference>
<name>A0A370L6E2_9HYPH</name>
<accession>A0A370L6E2</accession>
<evidence type="ECO:0000256" key="2">
    <source>
        <dbReference type="ARBA" id="ARBA00022617"/>
    </source>
</evidence>
<keyword evidence="3" id="KW-0479">Metal-binding</keyword>
<proteinExistence type="predicted"/>
<dbReference type="AlphaFoldDB" id="A0A370L6E2"/>
<dbReference type="OrthoDB" id="25954at2"/>
<keyword evidence="1" id="KW-0813">Transport</keyword>
<organism evidence="6 7">
    <name type="scientific">Bosea caraganae</name>
    <dbReference type="NCBI Taxonomy" id="2763117"/>
    <lineage>
        <taxon>Bacteria</taxon>
        <taxon>Pseudomonadati</taxon>
        <taxon>Pseudomonadota</taxon>
        <taxon>Alphaproteobacteria</taxon>
        <taxon>Hyphomicrobiales</taxon>
        <taxon>Boseaceae</taxon>
        <taxon>Bosea</taxon>
    </lineage>
</organism>
<keyword evidence="2" id="KW-0349">Heme</keyword>
<comment type="caution">
    <text evidence="6">The sequence shown here is derived from an EMBL/GenBank/DDBJ whole genome shotgun (WGS) entry which is preliminary data.</text>
</comment>
<dbReference type="SUPFAM" id="SSF46458">
    <property type="entry name" value="Globin-like"/>
    <property type="match status" value="1"/>
</dbReference>
<gene>
    <name evidence="6" type="ORF">DWE98_13615</name>
</gene>
<feature type="region of interest" description="Disordered" evidence="5">
    <location>
        <begin position="1"/>
        <end position="40"/>
    </location>
</feature>
<dbReference type="GO" id="GO:0019825">
    <property type="term" value="F:oxygen binding"/>
    <property type="evidence" value="ECO:0007669"/>
    <property type="project" value="InterPro"/>
</dbReference>
<dbReference type="InterPro" id="IPR012292">
    <property type="entry name" value="Globin/Proto"/>
</dbReference>
<dbReference type="Gene3D" id="1.10.490.10">
    <property type="entry name" value="Globins"/>
    <property type="match status" value="1"/>
</dbReference>
<dbReference type="InterPro" id="IPR009050">
    <property type="entry name" value="Globin-like_sf"/>
</dbReference>
<reference evidence="7" key="1">
    <citation type="submission" date="2018-07" db="EMBL/GenBank/DDBJ databases">
        <authorList>
            <person name="Safronova V.I."/>
            <person name="Chirak E.R."/>
            <person name="Sazanova A.L."/>
        </authorList>
    </citation>
    <scope>NUCLEOTIDE SEQUENCE [LARGE SCALE GENOMIC DNA]</scope>
    <source>
        <strain evidence="7">RCAM04685</strain>
    </source>
</reference>
<keyword evidence="4" id="KW-0408">Iron</keyword>
<dbReference type="GO" id="GO:0046872">
    <property type="term" value="F:metal ion binding"/>
    <property type="evidence" value="ECO:0007669"/>
    <property type="project" value="UniProtKB-KW"/>
</dbReference>
<evidence type="ECO:0000256" key="3">
    <source>
        <dbReference type="ARBA" id="ARBA00022723"/>
    </source>
</evidence>
<evidence type="ECO:0000256" key="5">
    <source>
        <dbReference type="SAM" id="MobiDB-lite"/>
    </source>
</evidence>
<keyword evidence="7" id="KW-1185">Reference proteome</keyword>
<sequence>MPPPSSAPASSRQASTCARSRASSASSSADAVSDNPLTNPNIAHPAIDDASIGLLVRTFYGRAHEDDVIGPVFAAAVADWDDHIAKITDFWSSVMLRTSRYNGRPMRPHLILPLEGRHFDRWLALFEETARELFAQDVAEAFIIRARRIADSFEMAIGTQRGEMRAPRHSVRPL</sequence>
<feature type="compositionally biased region" description="Low complexity" evidence="5">
    <location>
        <begin position="7"/>
        <end position="33"/>
    </location>
</feature>
<evidence type="ECO:0000313" key="6">
    <source>
        <dbReference type="EMBL" id="RDJ24707.1"/>
    </source>
</evidence>
<evidence type="ECO:0000256" key="1">
    <source>
        <dbReference type="ARBA" id="ARBA00022448"/>
    </source>
</evidence>
<evidence type="ECO:0000256" key="4">
    <source>
        <dbReference type="ARBA" id="ARBA00023004"/>
    </source>
</evidence>
<dbReference type="Pfam" id="PF01152">
    <property type="entry name" value="Bac_globin"/>
    <property type="match status" value="1"/>
</dbReference>
<evidence type="ECO:0000313" key="7">
    <source>
        <dbReference type="Proteomes" id="UP000255207"/>
    </source>
</evidence>